<gene>
    <name evidence="1" type="ORF">BD410DRAFT_137291</name>
</gene>
<keyword evidence="2" id="KW-1185">Reference proteome</keyword>
<dbReference type="AlphaFoldDB" id="A0A4Y7PJX6"/>
<evidence type="ECO:0000313" key="2">
    <source>
        <dbReference type="Proteomes" id="UP000294933"/>
    </source>
</evidence>
<protein>
    <submittedName>
        <fullName evidence="1">Uncharacterized protein</fullName>
    </submittedName>
</protein>
<name>A0A4Y7PJX6_9AGAM</name>
<organism evidence="1 2">
    <name type="scientific">Rickenella mellea</name>
    <dbReference type="NCBI Taxonomy" id="50990"/>
    <lineage>
        <taxon>Eukaryota</taxon>
        <taxon>Fungi</taxon>
        <taxon>Dikarya</taxon>
        <taxon>Basidiomycota</taxon>
        <taxon>Agaricomycotina</taxon>
        <taxon>Agaricomycetes</taxon>
        <taxon>Hymenochaetales</taxon>
        <taxon>Rickenellaceae</taxon>
        <taxon>Rickenella</taxon>
    </lineage>
</organism>
<accession>A0A4Y7PJX6</accession>
<evidence type="ECO:0000313" key="1">
    <source>
        <dbReference type="EMBL" id="TDL15152.1"/>
    </source>
</evidence>
<sequence length="74" mass="8403">MSKSSGSERSTWKQDMDEFLHLIAEVDAKMCVAISDGVKIYKRDLAFIYAQLQIGYFNFESACDHLIILRPSGL</sequence>
<dbReference type="EMBL" id="ML170288">
    <property type="protein sequence ID" value="TDL15152.1"/>
    <property type="molecule type" value="Genomic_DNA"/>
</dbReference>
<dbReference type="Proteomes" id="UP000294933">
    <property type="component" value="Unassembled WGS sequence"/>
</dbReference>
<reference evidence="1 2" key="1">
    <citation type="submission" date="2018-06" db="EMBL/GenBank/DDBJ databases">
        <title>A transcriptomic atlas of mushroom development highlights an independent origin of complex multicellularity.</title>
        <authorList>
            <consortium name="DOE Joint Genome Institute"/>
            <person name="Krizsan K."/>
            <person name="Almasi E."/>
            <person name="Merenyi Z."/>
            <person name="Sahu N."/>
            <person name="Viragh M."/>
            <person name="Koszo T."/>
            <person name="Mondo S."/>
            <person name="Kiss B."/>
            <person name="Balint B."/>
            <person name="Kues U."/>
            <person name="Barry K."/>
            <person name="Hegedus J.C."/>
            <person name="Henrissat B."/>
            <person name="Johnson J."/>
            <person name="Lipzen A."/>
            <person name="Ohm R."/>
            <person name="Nagy I."/>
            <person name="Pangilinan J."/>
            <person name="Yan J."/>
            <person name="Xiong Y."/>
            <person name="Grigoriev I.V."/>
            <person name="Hibbett D.S."/>
            <person name="Nagy L.G."/>
        </authorList>
    </citation>
    <scope>NUCLEOTIDE SEQUENCE [LARGE SCALE GENOMIC DNA]</scope>
    <source>
        <strain evidence="1 2">SZMC22713</strain>
    </source>
</reference>
<proteinExistence type="predicted"/>
<dbReference type="VEuPathDB" id="FungiDB:BD410DRAFT_137291"/>